<organism evidence="9 10">
    <name type="scientific">Schistosoma mattheei</name>
    <dbReference type="NCBI Taxonomy" id="31246"/>
    <lineage>
        <taxon>Eukaryota</taxon>
        <taxon>Metazoa</taxon>
        <taxon>Spiralia</taxon>
        <taxon>Lophotrochozoa</taxon>
        <taxon>Platyhelminthes</taxon>
        <taxon>Trematoda</taxon>
        <taxon>Digenea</taxon>
        <taxon>Strigeidida</taxon>
        <taxon>Schistosomatoidea</taxon>
        <taxon>Schistosomatidae</taxon>
        <taxon>Schistosoma</taxon>
    </lineage>
</organism>
<dbReference type="Proteomes" id="UP000269396">
    <property type="component" value="Unassembled WGS sequence"/>
</dbReference>
<feature type="compositionally biased region" description="Polar residues" evidence="6">
    <location>
        <begin position="160"/>
        <end position="173"/>
    </location>
</feature>
<feature type="compositionally biased region" description="Low complexity" evidence="6">
    <location>
        <begin position="149"/>
        <end position="159"/>
    </location>
</feature>
<keyword evidence="2" id="KW-0227">DNA damage</keyword>
<dbReference type="InterPro" id="IPR051579">
    <property type="entry name" value="DDR_Transcriptional_Reg"/>
</dbReference>
<dbReference type="InterPro" id="IPR001357">
    <property type="entry name" value="BRCT_dom"/>
</dbReference>
<dbReference type="Pfam" id="PF16589">
    <property type="entry name" value="BRCT_2"/>
    <property type="match status" value="1"/>
</dbReference>
<evidence type="ECO:0000313" key="10">
    <source>
        <dbReference type="Proteomes" id="UP000269396"/>
    </source>
</evidence>
<feature type="domain" description="BRCT" evidence="7">
    <location>
        <begin position="748"/>
        <end position="836"/>
    </location>
</feature>
<proteinExistence type="predicted"/>
<evidence type="ECO:0000259" key="7">
    <source>
        <dbReference type="Pfam" id="PF16589"/>
    </source>
</evidence>
<feature type="region of interest" description="Disordered" evidence="6">
    <location>
        <begin position="144"/>
        <end position="205"/>
    </location>
</feature>
<dbReference type="PANTHER" id="PTHR23196">
    <property type="entry name" value="PAX TRANSCRIPTION ACTIVATION DOMAIN INTERACTING PROTEIN"/>
    <property type="match status" value="1"/>
</dbReference>
<evidence type="ECO:0000256" key="3">
    <source>
        <dbReference type="ARBA" id="ARBA00023242"/>
    </source>
</evidence>
<accession>A0A183NWY8</accession>
<evidence type="ECO:0000313" key="9">
    <source>
        <dbReference type="EMBL" id="VDP34868.1"/>
    </source>
</evidence>
<evidence type="ECO:0000256" key="2">
    <source>
        <dbReference type="ARBA" id="ARBA00022763"/>
    </source>
</evidence>
<protein>
    <recommendedName>
        <fullName evidence="4">PAX-interacting protein 1</fullName>
    </recommendedName>
    <alternativeName>
        <fullName evidence="5">PAX transactivation activation domain-interacting protein</fullName>
    </alternativeName>
</protein>
<dbReference type="STRING" id="31246.A0A183NWY8"/>
<comment type="subcellular location">
    <subcellularLocation>
        <location evidence="1">Nucleus</location>
    </subcellularLocation>
</comment>
<keyword evidence="3" id="KW-0539">Nucleus</keyword>
<dbReference type="PANTHER" id="PTHR23196:SF1">
    <property type="entry name" value="PAX-INTERACTING PROTEIN 1"/>
    <property type="match status" value="1"/>
</dbReference>
<dbReference type="EMBL" id="UZAL01027705">
    <property type="protein sequence ID" value="VDP34868.1"/>
    <property type="molecule type" value="Genomic_DNA"/>
</dbReference>
<feature type="compositionally biased region" description="Basic and acidic residues" evidence="6">
    <location>
        <begin position="175"/>
        <end position="190"/>
    </location>
</feature>
<name>A0A183NWY8_9TREM</name>
<dbReference type="GO" id="GO:0006974">
    <property type="term" value="P:DNA damage response"/>
    <property type="evidence" value="ECO:0007669"/>
    <property type="project" value="UniProtKB-KW"/>
</dbReference>
<sequence length="1729" mass="187788">RSTKLSHDFANEERERKRKLELETSINYNDSSNNHCKVKKSRCLLTSLTDEEIKIAMSCRPRYEILLLEAEQKLSTVNNDNVDTMSKTNSLILHPSNTNHNIVAVSQSCSVDSVEISNLPADIVCEENNSIIIKMECDNYVSSVANESNDNNNNNNDNNITDSVKQQQQTAEESNYLKHEECKKIKEESKVMPQNTTLTDESDSDYSRLLNENQSLELDPSMADKIVCCSESSIVISENIPTSENISLSPNHDNTVGGVVANADDAIVSSDNDVQNDNNMKLDYNVVTYRMNTNEDSIRMTFESNDIGNRDEIESTEKTSNNEVYKDNIDNSDNNDSDIYDKVPQVDDIAIVSSSTSVSNGCLFNETKVSQTSIIEVNTNAMESSISETSSVIIQKDTDIVMTDELTIVSSDVTTTTTDSVIVKDLHDNIIQSNNINNTTETTTVFTSDNVCSIIQSSHLCGDDDAVRKRLATSPIDDMMMDSKRRAIETNSVDSSSKITNIIAYCPVTSFSSQHTPPSLSSSTCHYESKITENVSNSVLNGHIKLDAENSVTMPIIKIDEKLNGIEEDISESSSHMDDDTNDNIVVEDVVQNINDNNNDIIDTVCSEDTDSKNQSTNHHHDDTTVLPPPICTEIRITFTAIDLESRLSLTELCLQLPDCKIVDSAEEATHLVAKRLIRTPKTYMAVALGCYVVTPKWIQASVMCGYWLDETPWILSDPDSETQLGIDLKKSISIARKRQMIGPEAGLFAGLEFWFSPGACHREMCIALIKAGHGIIRQRRPTQKMALLAQPKQLIICHEDDSHVANYLMRTKTGNKAVHHEEFILSGTLRQELDYDAYQIQYVSTLRNSLKAAVAAAAAATALSNNNNNNIKNGNTNNSNASVTILPPPTSLRFDNHSSNNNTIIDTQNILSSPFGGLIPRCQTDPLINNQQIHLSSIIQNPSSQQSNYPSTTFHQIVVSSSSITKNTSSMSNDVKFIRSTIASCNDVHDTHILTDSYVTLSSYKPSTNIQSLSNSHLQLTCSSDTSCQSVINNTTCRLVSKITKADTNLSYLLSRSNTLDQISIKNNLTCSLECDITNTLSTSFPSLSSSGCMLLSSTISPSVSSHQDFGDMQLDRTIGAFNKPISDLIISVCNVNTCSTMDSLNTNNNDKNNSIMLPPKPSATAYIASFDNKRLIIGNNRSTNNSLLLNCTSPTVSDAFLSNQETKPNVLHRSVTPLTAMIVAAESVVGDLINPLSIYDTNNIPVCSIQSTFIISKPSGFLSQLSNVTGTITSNSSNNNSNSSNNNNSSSSTVNLNARIAAADANAVASATAAAASALNSSNHNTGVIVVSANSGCGNNNNDSNAEIINKTGIGLTVSTPVIIVGVGSDSGLGIPIRSSSSSSRGNILTANNTFPSSELIDSSRNLLFNIQQQPVSSPSVAFTTSSPTKLSLTIGSLDVVKNLIKNQTDFRMNNSLVDNITISIDSIGNNNTNSNNHNNNSTTTDSSLIFQSSVPLQQSSHKLISSSIPVNTTHDDCDNNVSDAVSLPYSFSLSSSLSSDFALIHHNTAITTTHNIVLGNTSNYFVVQSSSSLTSVTTTLSSSMPVSYTSNLIHCLDKEHSSVFSTYQTNSNNNECSEISDSHIENNNDNSIMTTGGTAANTTTICNMTSDNNAVVMTTPLTELYYPNIMNEDNINCNNNDIVCTIQSTTLNIQTSSNSTISFCSLPCSIPSIIPSSTSTTTITML</sequence>
<keyword evidence="10" id="KW-1185">Reference proteome</keyword>
<dbReference type="InterPro" id="IPR036420">
    <property type="entry name" value="BRCT_dom_sf"/>
</dbReference>
<dbReference type="CDD" id="cd17744">
    <property type="entry name" value="BRCT_MDC1_rpt1"/>
    <property type="match status" value="1"/>
</dbReference>
<feature type="region of interest" description="Disordered" evidence="6">
    <location>
        <begin position="1275"/>
        <end position="1294"/>
    </location>
</feature>
<evidence type="ECO:0000256" key="5">
    <source>
        <dbReference type="ARBA" id="ARBA00030146"/>
    </source>
</evidence>
<dbReference type="GO" id="GO:0005634">
    <property type="term" value="C:nucleus"/>
    <property type="evidence" value="ECO:0007669"/>
    <property type="project" value="UniProtKB-SubCell"/>
</dbReference>
<evidence type="ECO:0000256" key="4">
    <source>
        <dbReference type="ARBA" id="ARBA00023858"/>
    </source>
</evidence>
<evidence type="ECO:0000256" key="6">
    <source>
        <dbReference type="SAM" id="MobiDB-lite"/>
    </source>
</evidence>
<evidence type="ECO:0000256" key="1">
    <source>
        <dbReference type="ARBA" id="ARBA00004123"/>
    </source>
</evidence>
<dbReference type="Pfam" id="PF16770">
    <property type="entry name" value="RTT107_BRCT_5"/>
    <property type="match status" value="1"/>
</dbReference>
<feature type="domain" description="BRCT" evidence="8">
    <location>
        <begin position="634"/>
        <end position="712"/>
    </location>
</feature>
<gene>
    <name evidence="9" type="ORF">SMTD_LOCUS6624</name>
</gene>
<feature type="compositionally biased region" description="Low complexity" evidence="6">
    <location>
        <begin position="1276"/>
        <end position="1294"/>
    </location>
</feature>
<evidence type="ECO:0000259" key="8">
    <source>
        <dbReference type="Pfam" id="PF16770"/>
    </source>
</evidence>
<feature type="non-terminal residue" evidence="9">
    <location>
        <position position="1"/>
    </location>
</feature>
<reference evidence="9 10" key="1">
    <citation type="submission" date="2018-11" db="EMBL/GenBank/DDBJ databases">
        <authorList>
            <consortium name="Pathogen Informatics"/>
        </authorList>
    </citation>
    <scope>NUCLEOTIDE SEQUENCE [LARGE SCALE GENOMIC DNA]</scope>
    <source>
        <strain>Denwood</strain>
        <strain evidence="10">Zambia</strain>
    </source>
</reference>
<feature type="region of interest" description="Disordered" evidence="6">
    <location>
        <begin position="317"/>
        <end position="336"/>
    </location>
</feature>
<dbReference type="SUPFAM" id="SSF52113">
    <property type="entry name" value="BRCT domain"/>
    <property type="match status" value="1"/>
</dbReference>
<dbReference type="Gene3D" id="3.40.50.10190">
    <property type="entry name" value="BRCT domain"/>
    <property type="match status" value="2"/>
</dbReference>